<dbReference type="SUPFAM" id="SSF88688">
    <property type="entry name" value="Families 57/38 glycoside transferase middle domain"/>
    <property type="match status" value="1"/>
</dbReference>
<feature type="domain" description="Alpha-amylase/4-alpha-glucanotransferase central" evidence="4">
    <location>
        <begin position="314"/>
        <end position="394"/>
    </location>
</feature>
<accession>A0A7T0G2U7</accession>
<dbReference type="PANTHER" id="PTHR36306">
    <property type="entry name" value="ALPHA-AMYLASE-RELATED-RELATED"/>
    <property type="match status" value="1"/>
</dbReference>
<dbReference type="Gene3D" id="2.70.98.10">
    <property type="match status" value="1"/>
</dbReference>
<organism evidence="6 7">
    <name type="scientific">Candidatus Nitrohelix vancouverensis</name>
    <dbReference type="NCBI Taxonomy" id="2705534"/>
    <lineage>
        <taxon>Bacteria</taxon>
        <taxon>Pseudomonadati</taxon>
        <taxon>Nitrospinota/Tectimicrobiota group</taxon>
        <taxon>Nitrospinota</taxon>
        <taxon>Nitrospinia</taxon>
        <taxon>Nitrospinales</taxon>
        <taxon>Nitrospinaceae</taxon>
        <taxon>Candidatus Nitrohelix</taxon>
    </lineage>
</organism>
<gene>
    <name evidence="6" type="ORF">G3M78_04620</name>
</gene>
<dbReference type="SUPFAM" id="SSF74650">
    <property type="entry name" value="Galactose mutarotase-like"/>
    <property type="match status" value="1"/>
</dbReference>
<dbReference type="GO" id="GO:0003824">
    <property type="term" value="F:catalytic activity"/>
    <property type="evidence" value="ECO:0007669"/>
    <property type="project" value="InterPro"/>
</dbReference>
<proteinExistence type="inferred from homology"/>
<evidence type="ECO:0000256" key="1">
    <source>
        <dbReference type="ARBA" id="ARBA00006821"/>
    </source>
</evidence>
<dbReference type="GO" id="GO:0030246">
    <property type="term" value="F:carbohydrate binding"/>
    <property type="evidence" value="ECO:0007669"/>
    <property type="project" value="InterPro"/>
</dbReference>
<dbReference type="Pfam" id="PF03065">
    <property type="entry name" value="Glyco_hydro_57"/>
    <property type="match status" value="1"/>
</dbReference>
<protein>
    <submittedName>
        <fullName evidence="6">DUF1926 domain-containing protein</fullName>
    </submittedName>
</protein>
<feature type="domain" description="Alpha-amylase/4-alpha-glucanotransferase C-terminal" evidence="5">
    <location>
        <begin position="408"/>
        <end position="691"/>
    </location>
</feature>
<dbReference type="InterPro" id="IPR015178">
    <property type="entry name" value="A-amylase/a-glucTrfase_central"/>
</dbReference>
<dbReference type="Pfam" id="PF09094">
    <property type="entry name" value="AmyA-A_glucT_m"/>
    <property type="match status" value="1"/>
</dbReference>
<dbReference type="EMBL" id="CP048620">
    <property type="protein sequence ID" value="QPJ64710.1"/>
    <property type="molecule type" value="Genomic_DNA"/>
</dbReference>
<comment type="similarity">
    <text evidence="1">Belongs to the glycosyl hydrolase 57 family.</text>
</comment>
<evidence type="ECO:0000259" key="5">
    <source>
        <dbReference type="Pfam" id="PF09095"/>
    </source>
</evidence>
<dbReference type="InterPro" id="IPR011013">
    <property type="entry name" value="Gal_mutarotase_sf_dom"/>
</dbReference>
<dbReference type="InterPro" id="IPR015179">
    <property type="entry name" value="A-amylase/a-glucTrfase_C"/>
</dbReference>
<evidence type="ECO:0000313" key="7">
    <source>
        <dbReference type="Proteomes" id="UP000594464"/>
    </source>
</evidence>
<dbReference type="KEGG" id="nva:G3M78_04620"/>
<dbReference type="InterPro" id="IPR028995">
    <property type="entry name" value="Glyco_hydro_57/38_cen_sf"/>
</dbReference>
<keyword evidence="2" id="KW-0119">Carbohydrate metabolism</keyword>
<dbReference type="Pfam" id="PF09095">
    <property type="entry name" value="AmyA-gluTrfs_C"/>
    <property type="match status" value="1"/>
</dbReference>
<dbReference type="InterPro" id="IPR011330">
    <property type="entry name" value="Glyco_hydro/deAcase_b/a-brl"/>
</dbReference>
<dbReference type="InterPro" id="IPR052046">
    <property type="entry name" value="GH57_Enzymes"/>
</dbReference>
<evidence type="ECO:0000259" key="4">
    <source>
        <dbReference type="Pfam" id="PF09094"/>
    </source>
</evidence>
<dbReference type="SUPFAM" id="SSF88713">
    <property type="entry name" value="Glycoside hydrolase/deacetylase"/>
    <property type="match status" value="1"/>
</dbReference>
<dbReference type="InterPro" id="IPR014718">
    <property type="entry name" value="GH-type_carb-bd"/>
</dbReference>
<dbReference type="GO" id="GO:0005975">
    <property type="term" value="P:carbohydrate metabolic process"/>
    <property type="evidence" value="ECO:0007669"/>
    <property type="project" value="InterPro"/>
</dbReference>
<dbReference type="Proteomes" id="UP000594464">
    <property type="component" value="Chromosome"/>
</dbReference>
<name>A0A7T0G2U7_9BACT</name>
<evidence type="ECO:0000313" key="6">
    <source>
        <dbReference type="EMBL" id="QPJ64710.1"/>
    </source>
</evidence>
<sequence>MSPIKFSFCVHNHQPVGNFDHVFEACFRNAYEPYFQILKTFPALKTAAHFSGPLLEWIQKNQPDFLDLLRELVQAGRLELLGGGFYEPILSILPTRDAVGQLQMMNDFLERNIGAKPRGAWLTERIWEPEIPEILSAAGLEYTVVDDAHFHYAGLEEGSLDGYYITEHKGVALKVFPIQKYLRYAIPFKQPEETLALFREAVERGKTALVYADDGEKFGVWPETYQWVYEEEWLKRFFTALEDNQDWLQTATFSERLDAGPPTDRVYLPPASYDEMMEWALPVSASQRLHAVKEDLQGRTDDSCSAALPFLRGGIWNNFLTKYDESNLLHKKILYVSQRVAALPADAPEKAEALRELYQGQCNCALWHGLFGGLYLNYLRHALYRHLIAAETLVDQVMGEGPALETRDYDLDGRAEILMRQQSLSAYFSPTYGGALFELDHRKGCFNLSDVLRRRPESYHHAIAKIGHDSSDADATPQSIHDRVRCKEDNLQDKLIYDPWRRYSFLDRFLDPTVDLENFKTCRYEELGDFAGRPYTIQPKKPNALSLQLERTARLSLPQGKQTQVVLQKTFFVPNEGAFLSAHYLLSNDGDEKIDLRWGVELNLTLLAGDAPDRYYVCPGRRLQDARLISSEDLKDVESFGMRDDWSGFQVNLALGSPARLWRYPVETVSQSEDGFESSYQGSCLFASWPLLLAPGDSAYFSIELSISE</sequence>
<dbReference type="CDD" id="cd10793">
    <property type="entry name" value="GH57N_TLGT_like"/>
    <property type="match status" value="1"/>
</dbReference>
<dbReference type="InterPro" id="IPR004300">
    <property type="entry name" value="Glyco_hydro_57_N"/>
</dbReference>
<evidence type="ECO:0000259" key="3">
    <source>
        <dbReference type="Pfam" id="PF03065"/>
    </source>
</evidence>
<evidence type="ECO:0000256" key="2">
    <source>
        <dbReference type="ARBA" id="ARBA00023277"/>
    </source>
</evidence>
<dbReference type="Gene3D" id="3.20.110.20">
    <property type="match status" value="1"/>
</dbReference>
<feature type="domain" description="Glycoside hydrolase family 57 N-terminal" evidence="3">
    <location>
        <begin position="19"/>
        <end position="269"/>
    </location>
</feature>
<dbReference type="PANTHER" id="PTHR36306:SF1">
    <property type="entry name" value="ALPHA-AMYLASE-RELATED"/>
    <property type="match status" value="1"/>
</dbReference>
<reference evidence="7" key="1">
    <citation type="submission" date="2020-02" db="EMBL/GenBank/DDBJ databases">
        <title>Genomic and physiological characterization of two novel Nitrospinaceae genera.</title>
        <authorList>
            <person name="Mueller A.J."/>
            <person name="Jung M.-Y."/>
            <person name="Strachan C.R."/>
            <person name="Herbold C.W."/>
            <person name="Kirkegaard R.H."/>
            <person name="Daims H."/>
        </authorList>
    </citation>
    <scope>NUCLEOTIDE SEQUENCE [LARGE SCALE GENOMIC DNA]</scope>
</reference>
<dbReference type="AlphaFoldDB" id="A0A7T0G2U7"/>